<keyword evidence="3" id="KW-1185">Reference proteome</keyword>
<accession>A0A428SG43</accession>
<reference evidence="2 3" key="1">
    <citation type="submission" date="2017-06" db="EMBL/GenBank/DDBJ databases">
        <title>Cmopartive genomic analysis of Ambrosia Fusariam Clade fungi.</title>
        <authorList>
            <person name="Stajich J.E."/>
            <person name="Carrillo J."/>
            <person name="Kijimoto T."/>
            <person name="Eskalen A."/>
            <person name="O'Donnell K."/>
            <person name="Kasson M."/>
        </authorList>
    </citation>
    <scope>NUCLEOTIDE SEQUENCE [LARGE SCALE GENOMIC DNA]</scope>
    <source>
        <strain evidence="2 3">NRRL 20438</strain>
    </source>
</reference>
<name>A0A428SG43_9HYPO</name>
<organism evidence="2 3">
    <name type="scientific">Fusarium ambrosium</name>
    <dbReference type="NCBI Taxonomy" id="131363"/>
    <lineage>
        <taxon>Eukaryota</taxon>
        <taxon>Fungi</taxon>
        <taxon>Dikarya</taxon>
        <taxon>Ascomycota</taxon>
        <taxon>Pezizomycotina</taxon>
        <taxon>Sordariomycetes</taxon>
        <taxon>Hypocreomycetidae</taxon>
        <taxon>Hypocreales</taxon>
        <taxon>Nectriaceae</taxon>
        <taxon>Fusarium</taxon>
        <taxon>Fusarium solani species complex</taxon>
    </lineage>
</organism>
<dbReference type="Proteomes" id="UP000288429">
    <property type="component" value="Unassembled WGS sequence"/>
</dbReference>
<feature type="region of interest" description="Disordered" evidence="1">
    <location>
        <begin position="175"/>
        <end position="194"/>
    </location>
</feature>
<feature type="compositionally biased region" description="Basic and acidic residues" evidence="1">
    <location>
        <begin position="203"/>
        <end position="215"/>
    </location>
</feature>
<evidence type="ECO:0000313" key="2">
    <source>
        <dbReference type="EMBL" id="RSL88748.1"/>
    </source>
</evidence>
<protein>
    <submittedName>
        <fullName evidence="2">Uncharacterized protein</fullName>
    </submittedName>
</protein>
<feature type="region of interest" description="Disordered" evidence="1">
    <location>
        <begin position="203"/>
        <end position="222"/>
    </location>
</feature>
<evidence type="ECO:0000313" key="3">
    <source>
        <dbReference type="Proteomes" id="UP000288429"/>
    </source>
</evidence>
<comment type="caution">
    <text evidence="2">The sequence shown here is derived from an EMBL/GenBank/DDBJ whole genome shotgun (WGS) entry which is preliminary data.</text>
</comment>
<evidence type="ECO:0000256" key="1">
    <source>
        <dbReference type="SAM" id="MobiDB-lite"/>
    </source>
</evidence>
<proteinExistence type="predicted"/>
<dbReference type="EMBL" id="NIZV01000466">
    <property type="protein sequence ID" value="RSL88748.1"/>
    <property type="molecule type" value="Genomic_DNA"/>
</dbReference>
<sequence length="442" mass="49620">MSELEILFNDLSNFLLSEWRNDRLPYKFRDSHKKAQSAPNTDTSRIFLDHSFQAWVAYFIIRPKTSHANGQAAQRELFTKLDERTIEERGDLAKRIAAQTPHPTVANLIQNMASSLAVTLASGPSRIDDHPTTHDYLASPSRTHACQQADPQIYHCTPRAEIDSCVAPSAATVPSKRRRIGGGPIGHEYLASPPNTHDCYRADPHMHHHPPRTDVDSNDTDQDVTSGADIEALGVFPEYLRDAIRRDSIGDRQIAAVSMNFPPNVIGDVDCAMTMEVLPNKVERLGMLLFDAHLETNGRVRELLLPGGTTAIVYRLEGSRPKRISDVFGDTIAAAIRSAPYRRREELEKGVDSSTRCVWMSEFRDVDKGATITLTLGRRNASQIFERLFKSKLRSRYAVCPSVQMVPIFCKVYLLSECFTPPQSPFRQKTQVRSSKVVARSY</sequence>
<dbReference type="AlphaFoldDB" id="A0A428SG43"/>
<gene>
    <name evidence="2" type="ORF">CDV31_016006</name>
</gene>